<dbReference type="EC" id="3.4.19.12" evidence="3"/>
<evidence type="ECO:0000256" key="4">
    <source>
        <dbReference type="ARBA" id="ARBA00022670"/>
    </source>
</evidence>
<dbReference type="KEGG" id="hazt:108676352"/>
<keyword evidence="12" id="KW-0804">Transcription</keyword>
<keyword evidence="9" id="KW-0788">Thiol protease</keyword>
<dbReference type="InterPro" id="IPR038765">
    <property type="entry name" value="Papain-like_cys_pep_sf"/>
</dbReference>
<dbReference type="Gene3D" id="3.90.70.10">
    <property type="entry name" value="Cysteine proteinases"/>
    <property type="match status" value="1"/>
</dbReference>
<dbReference type="PROSITE" id="PS50271">
    <property type="entry name" value="ZF_UBP"/>
    <property type="match status" value="1"/>
</dbReference>
<dbReference type="GO" id="GO:0005634">
    <property type="term" value="C:nucleus"/>
    <property type="evidence" value="ECO:0007669"/>
    <property type="project" value="UniProtKB-SubCell"/>
</dbReference>
<dbReference type="InterPro" id="IPR050185">
    <property type="entry name" value="Ub_carboxyl-term_hydrolase"/>
</dbReference>
<evidence type="ECO:0000259" key="16">
    <source>
        <dbReference type="PROSITE" id="PS50235"/>
    </source>
</evidence>
<dbReference type="InterPro" id="IPR013083">
    <property type="entry name" value="Znf_RING/FYVE/PHD"/>
</dbReference>
<evidence type="ECO:0000256" key="12">
    <source>
        <dbReference type="ARBA" id="ARBA00023163"/>
    </source>
</evidence>
<dbReference type="GO" id="GO:0016579">
    <property type="term" value="P:protein deubiquitination"/>
    <property type="evidence" value="ECO:0007669"/>
    <property type="project" value="InterPro"/>
</dbReference>
<evidence type="ECO:0000256" key="8">
    <source>
        <dbReference type="ARBA" id="ARBA00022801"/>
    </source>
</evidence>
<dbReference type="OrthoDB" id="47475at2759"/>
<evidence type="ECO:0000256" key="9">
    <source>
        <dbReference type="ARBA" id="ARBA00022807"/>
    </source>
</evidence>
<name>A0A8B7P1L8_HYAAZ</name>
<comment type="subcellular location">
    <subcellularLocation>
        <location evidence="2">Nucleus</location>
    </subcellularLocation>
</comment>
<dbReference type="PROSITE" id="PS00972">
    <property type="entry name" value="USP_1"/>
    <property type="match status" value="1"/>
</dbReference>
<gene>
    <name evidence="19" type="primary">LOC108676352</name>
</gene>
<keyword evidence="11" id="KW-0805">Transcription regulation</keyword>
<dbReference type="GO" id="GO:0006508">
    <property type="term" value="P:proteolysis"/>
    <property type="evidence" value="ECO:0007669"/>
    <property type="project" value="UniProtKB-KW"/>
</dbReference>
<dbReference type="Pfam" id="PF02148">
    <property type="entry name" value="zf-UBP"/>
    <property type="match status" value="1"/>
</dbReference>
<dbReference type="OMA" id="HAPPRIY"/>
<comment type="similarity">
    <text evidence="14">Belongs to the peptidase C19 family. UBP8 subfamily.</text>
</comment>
<dbReference type="GeneID" id="108676352"/>
<keyword evidence="8 19" id="KW-0378">Hydrolase</keyword>
<evidence type="ECO:0000256" key="5">
    <source>
        <dbReference type="ARBA" id="ARBA00022723"/>
    </source>
</evidence>
<dbReference type="RefSeq" id="XP_018019907.1">
    <property type="nucleotide sequence ID" value="XM_018164418.2"/>
</dbReference>
<dbReference type="InterPro" id="IPR001394">
    <property type="entry name" value="Peptidase_C19_UCH"/>
</dbReference>
<dbReference type="GO" id="GO:0008270">
    <property type="term" value="F:zinc ion binding"/>
    <property type="evidence" value="ECO:0007669"/>
    <property type="project" value="UniProtKB-KW"/>
</dbReference>
<keyword evidence="7" id="KW-0833">Ubl conjugation pathway</keyword>
<dbReference type="PROSITE" id="PS50235">
    <property type="entry name" value="USP_3"/>
    <property type="match status" value="1"/>
</dbReference>
<evidence type="ECO:0000313" key="18">
    <source>
        <dbReference type="Proteomes" id="UP000694843"/>
    </source>
</evidence>
<sequence length="263" mass="30057">MSTEGCEHLLKFKSVNGTGSFRLIYSFFVFCSTKPTREQKVKWCSCTCCGSIGPRIHACVHCVHFACFTHRHIHQHYQLKGHHLSIDTEHGEVMCLSCGDFTYDSEIVDIADASRDLARSSLGLNRHYTPWRPGSTELALLKRHPKRRKLNHNSTIGLRGLINLGNTCFMSCIVQALTHTPLLRDFFLSEKHVCHFNNDASQCLVCEIARLFQEFYSGAQAPLILQKLLHLIWTHARHLAGYEQQDAHEFFIAALDVLHRHCQ</sequence>
<evidence type="ECO:0000256" key="6">
    <source>
        <dbReference type="ARBA" id="ARBA00022771"/>
    </source>
</evidence>
<proteinExistence type="inferred from homology"/>
<dbReference type="Proteomes" id="UP000694843">
    <property type="component" value="Unplaced"/>
</dbReference>
<keyword evidence="5" id="KW-0479">Metal-binding</keyword>
<accession>A0A8B7P1L8</accession>
<evidence type="ECO:0000256" key="2">
    <source>
        <dbReference type="ARBA" id="ARBA00004123"/>
    </source>
</evidence>
<keyword evidence="18" id="KW-1185">Reference proteome</keyword>
<dbReference type="Gene3D" id="3.30.40.10">
    <property type="entry name" value="Zinc/RING finger domain, C3HC4 (zinc finger)"/>
    <property type="match status" value="1"/>
</dbReference>
<keyword evidence="13" id="KW-0539">Nucleus</keyword>
<dbReference type="SUPFAM" id="SSF57850">
    <property type="entry name" value="RING/U-box"/>
    <property type="match status" value="1"/>
</dbReference>
<dbReference type="InterPro" id="IPR028889">
    <property type="entry name" value="USP"/>
</dbReference>
<reference evidence="19" key="1">
    <citation type="submission" date="2025-08" db="UniProtKB">
        <authorList>
            <consortium name="RefSeq"/>
        </authorList>
    </citation>
    <scope>IDENTIFICATION</scope>
    <source>
        <tissue evidence="19">Whole organism</tissue>
    </source>
</reference>
<keyword evidence="6 15" id="KW-0863">Zinc-finger</keyword>
<organism evidence="18 19">
    <name type="scientific">Hyalella azteca</name>
    <name type="common">Amphipod</name>
    <dbReference type="NCBI Taxonomy" id="294128"/>
    <lineage>
        <taxon>Eukaryota</taxon>
        <taxon>Metazoa</taxon>
        <taxon>Ecdysozoa</taxon>
        <taxon>Arthropoda</taxon>
        <taxon>Crustacea</taxon>
        <taxon>Multicrustacea</taxon>
        <taxon>Malacostraca</taxon>
        <taxon>Eumalacostraca</taxon>
        <taxon>Peracarida</taxon>
        <taxon>Amphipoda</taxon>
        <taxon>Senticaudata</taxon>
        <taxon>Talitrida</taxon>
        <taxon>Talitroidea</taxon>
        <taxon>Hyalellidae</taxon>
        <taxon>Hyalella</taxon>
    </lineage>
</organism>
<evidence type="ECO:0000256" key="11">
    <source>
        <dbReference type="ARBA" id="ARBA00023015"/>
    </source>
</evidence>
<dbReference type="SUPFAM" id="SSF54001">
    <property type="entry name" value="Cysteine proteinases"/>
    <property type="match status" value="1"/>
</dbReference>
<evidence type="ECO:0000256" key="7">
    <source>
        <dbReference type="ARBA" id="ARBA00022786"/>
    </source>
</evidence>
<evidence type="ECO:0000256" key="3">
    <source>
        <dbReference type="ARBA" id="ARBA00012759"/>
    </source>
</evidence>
<dbReference type="InterPro" id="IPR001607">
    <property type="entry name" value="Znf_UBP"/>
</dbReference>
<evidence type="ECO:0000256" key="1">
    <source>
        <dbReference type="ARBA" id="ARBA00000707"/>
    </source>
</evidence>
<evidence type="ECO:0000256" key="10">
    <source>
        <dbReference type="ARBA" id="ARBA00022833"/>
    </source>
</evidence>
<feature type="non-terminal residue" evidence="19">
    <location>
        <position position="263"/>
    </location>
</feature>
<dbReference type="InterPro" id="IPR018200">
    <property type="entry name" value="USP_CS"/>
</dbReference>
<dbReference type="AlphaFoldDB" id="A0A8B7P1L8"/>
<feature type="domain" description="USP" evidence="16">
    <location>
        <begin position="159"/>
        <end position="263"/>
    </location>
</feature>
<dbReference type="GO" id="GO:0004843">
    <property type="term" value="F:cysteine-type deubiquitinase activity"/>
    <property type="evidence" value="ECO:0007669"/>
    <property type="project" value="UniProtKB-EC"/>
</dbReference>
<evidence type="ECO:0000256" key="14">
    <source>
        <dbReference type="ARBA" id="ARBA00038490"/>
    </source>
</evidence>
<evidence type="ECO:0000313" key="19">
    <source>
        <dbReference type="RefSeq" id="XP_018019907.1"/>
    </source>
</evidence>
<dbReference type="PANTHER" id="PTHR21646">
    <property type="entry name" value="UBIQUITIN CARBOXYL-TERMINAL HYDROLASE"/>
    <property type="match status" value="1"/>
</dbReference>
<dbReference type="Pfam" id="PF00443">
    <property type="entry name" value="UCH"/>
    <property type="match status" value="1"/>
</dbReference>
<evidence type="ECO:0000256" key="15">
    <source>
        <dbReference type="PROSITE-ProRule" id="PRU00502"/>
    </source>
</evidence>
<feature type="domain" description="UBP-type" evidence="17">
    <location>
        <begin position="4"/>
        <end position="121"/>
    </location>
</feature>
<protein>
    <recommendedName>
        <fullName evidence="3">ubiquitinyl hydrolase 1</fullName>
        <ecNumber evidence="3">3.4.19.12</ecNumber>
    </recommendedName>
</protein>
<keyword evidence="10" id="KW-0862">Zinc</keyword>
<evidence type="ECO:0000256" key="13">
    <source>
        <dbReference type="ARBA" id="ARBA00023242"/>
    </source>
</evidence>
<dbReference type="PANTHER" id="PTHR21646:SF33">
    <property type="entry name" value="UBIQUITIN CARBOXYL-TERMINAL HYDROLASE 22"/>
    <property type="match status" value="1"/>
</dbReference>
<comment type="catalytic activity">
    <reaction evidence="1">
        <text>Thiol-dependent hydrolysis of ester, thioester, amide, peptide and isopeptide bonds formed by the C-terminal Gly of ubiquitin (a 76-residue protein attached to proteins as an intracellular targeting signal).</text>
        <dbReference type="EC" id="3.4.19.12"/>
    </reaction>
</comment>
<evidence type="ECO:0000259" key="17">
    <source>
        <dbReference type="PROSITE" id="PS50271"/>
    </source>
</evidence>
<keyword evidence="4" id="KW-0645">Protease</keyword>